<reference evidence="2 3" key="1">
    <citation type="submission" date="2020-08" db="EMBL/GenBank/DDBJ databases">
        <title>Genomic Encyclopedia of Type Strains, Phase IV (KMG-IV): sequencing the most valuable type-strain genomes for metagenomic binning, comparative biology and taxonomic classification.</title>
        <authorList>
            <person name="Goeker M."/>
        </authorList>
    </citation>
    <scope>NUCLEOTIDE SEQUENCE [LARGE SCALE GENOMIC DNA]</scope>
    <source>
        <strain evidence="2 3">DSM 29514</strain>
    </source>
</reference>
<dbReference type="RefSeq" id="WP_246251534.1">
    <property type="nucleotide sequence ID" value="NZ_CP049251.1"/>
</dbReference>
<dbReference type="EMBL" id="JACIEC010000010">
    <property type="protein sequence ID" value="MBB4145708.1"/>
    <property type="molecule type" value="Genomic_DNA"/>
</dbReference>
<dbReference type="InterPro" id="IPR013321">
    <property type="entry name" value="Arc_rbn_hlx_hlx"/>
</dbReference>
<accession>A0A7W6PSM1</accession>
<dbReference type="GO" id="GO:0006355">
    <property type="term" value="P:regulation of DNA-templated transcription"/>
    <property type="evidence" value="ECO:0007669"/>
    <property type="project" value="InterPro"/>
</dbReference>
<dbReference type="AlphaFoldDB" id="A0A7W6PSM1"/>
<evidence type="ECO:0000313" key="3">
    <source>
        <dbReference type="Proteomes" id="UP000519897"/>
    </source>
</evidence>
<feature type="region of interest" description="Disordered" evidence="1">
    <location>
        <begin position="1"/>
        <end position="85"/>
    </location>
</feature>
<evidence type="ECO:0000313" key="2">
    <source>
        <dbReference type="EMBL" id="MBB4145708.1"/>
    </source>
</evidence>
<name>A0A7W6PSM1_9HYPH</name>
<keyword evidence="3" id="KW-1185">Reference proteome</keyword>
<comment type="caution">
    <text evidence="2">The sequence shown here is derived from an EMBL/GenBank/DDBJ whole genome shotgun (WGS) entry which is preliminary data.</text>
</comment>
<dbReference type="Gene3D" id="1.10.1220.10">
    <property type="entry name" value="Met repressor-like"/>
    <property type="match status" value="1"/>
</dbReference>
<evidence type="ECO:0000256" key="1">
    <source>
        <dbReference type="SAM" id="MobiDB-lite"/>
    </source>
</evidence>
<feature type="compositionally biased region" description="Basic and acidic residues" evidence="1">
    <location>
        <begin position="73"/>
        <end position="85"/>
    </location>
</feature>
<dbReference type="Proteomes" id="UP000519897">
    <property type="component" value="Unassembled WGS sequence"/>
</dbReference>
<gene>
    <name evidence="2" type="ORF">GGQ72_004273</name>
</gene>
<proteinExistence type="predicted"/>
<protein>
    <submittedName>
        <fullName evidence="2">Uncharacterized protein</fullName>
    </submittedName>
</protein>
<sequence>MAKGTSSISDFPVAPRRSRGNVPNPMSQPAIDNEAENAVASHQPDEAAVEEAPAQVQAVQVPPRSSLILPSPEARRERATNKSLEREASRIRLQELKQNKARESKHFVNCPLDYDTKKRLERAASENDLKMTVIVKAAIDQFLKDNGY</sequence>
<organism evidence="2 3">
    <name type="scientific">Rhizobium rhizoryzae</name>
    <dbReference type="NCBI Taxonomy" id="451876"/>
    <lineage>
        <taxon>Bacteria</taxon>
        <taxon>Pseudomonadati</taxon>
        <taxon>Pseudomonadota</taxon>
        <taxon>Alphaproteobacteria</taxon>
        <taxon>Hyphomicrobiales</taxon>
        <taxon>Rhizobiaceae</taxon>
        <taxon>Rhizobium/Agrobacterium group</taxon>
        <taxon>Rhizobium</taxon>
    </lineage>
</organism>
<feature type="compositionally biased region" description="Low complexity" evidence="1">
    <location>
        <begin position="50"/>
        <end position="63"/>
    </location>
</feature>